<evidence type="ECO:0000256" key="4">
    <source>
        <dbReference type="ARBA" id="ARBA00022519"/>
    </source>
</evidence>
<evidence type="ECO:0000256" key="7">
    <source>
        <dbReference type="ARBA" id="ARBA00023136"/>
    </source>
</evidence>
<feature type="non-terminal residue" evidence="8">
    <location>
        <position position="1"/>
    </location>
</feature>
<dbReference type="PANTHER" id="PTHR43357">
    <property type="entry name" value="INNER MEMBRANE ABC TRANSPORTER PERMEASE PROTEIN YDCV"/>
    <property type="match status" value="1"/>
</dbReference>
<dbReference type="InterPro" id="IPR035906">
    <property type="entry name" value="MetI-like_sf"/>
</dbReference>
<dbReference type="PANTHER" id="PTHR43357:SF4">
    <property type="entry name" value="INNER MEMBRANE ABC TRANSPORTER PERMEASE PROTEIN YDCV"/>
    <property type="match status" value="1"/>
</dbReference>
<evidence type="ECO:0000256" key="2">
    <source>
        <dbReference type="ARBA" id="ARBA00022448"/>
    </source>
</evidence>
<evidence type="ECO:0000256" key="5">
    <source>
        <dbReference type="ARBA" id="ARBA00022692"/>
    </source>
</evidence>
<keyword evidence="3" id="KW-1003">Cell membrane</keyword>
<dbReference type="Gene3D" id="1.10.3720.10">
    <property type="entry name" value="MetI-like"/>
    <property type="match status" value="1"/>
</dbReference>
<evidence type="ECO:0008006" key="10">
    <source>
        <dbReference type="Google" id="ProtNLM"/>
    </source>
</evidence>
<keyword evidence="9" id="KW-1185">Reference proteome</keyword>
<evidence type="ECO:0000256" key="1">
    <source>
        <dbReference type="ARBA" id="ARBA00004429"/>
    </source>
</evidence>
<evidence type="ECO:0000313" key="9">
    <source>
        <dbReference type="Proteomes" id="UP000037020"/>
    </source>
</evidence>
<keyword evidence="5" id="KW-0812">Transmembrane</keyword>
<gene>
    <name evidence="8" type="ORF">ADK38_38710</name>
</gene>
<dbReference type="CDD" id="cd06261">
    <property type="entry name" value="TM_PBP2"/>
    <property type="match status" value="1"/>
</dbReference>
<keyword evidence="7" id="KW-0472">Membrane</keyword>
<dbReference type="Proteomes" id="UP000037020">
    <property type="component" value="Unassembled WGS sequence"/>
</dbReference>
<proteinExistence type="predicted"/>
<keyword evidence="2" id="KW-0813">Transport</keyword>
<keyword evidence="6" id="KW-1133">Transmembrane helix</keyword>
<evidence type="ECO:0000313" key="8">
    <source>
        <dbReference type="EMBL" id="KOG85072.1"/>
    </source>
</evidence>
<reference evidence="8 9" key="1">
    <citation type="submission" date="2015-07" db="EMBL/GenBank/DDBJ databases">
        <authorList>
            <person name="Ju K.-S."/>
            <person name="Doroghazi J.R."/>
            <person name="Metcalf W.W."/>
        </authorList>
    </citation>
    <scope>NUCLEOTIDE SEQUENCE [LARGE SCALE GENOMIC DNA]</scope>
    <source>
        <strain evidence="8 9">NRRL B-3589</strain>
    </source>
</reference>
<comment type="subcellular location">
    <subcellularLocation>
        <location evidence="1">Cell inner membrane</location>
        <topology evidence="1">Multi-pass membrane protein</topology>
    </subcellularLocation>
</comment>
<dbReference type="InterPro" id="IPR000515">
    <property type="entry name" value="MetI-like"/>
</dbReference>
<dbReference type="EMBL" id="LGUT01003652">
    <property type="protein sequence ID" value="KOG85072.1"/>
    <property type="molecule type" value="Genomic_DNA"/>
</dbReference>
<dbReference type="SUPFAM" id="SSF161098">
    <property type="entry name" value="MetI-like"/>
    <property type="match status" value="1"/>
</dbReference>
<evidence type="ECO:0000256" key="3">
    <source>
        <dbReference type="ARBA" id="ARBA00022475"/>
    </source>
</evidence>
<sequence length="80" mass="8882">TLDKPPLDLRDSWILVPLAQALVGVPFVVRTMLPVLRAVDVRLREAAAVLGASPLRAWREVERARRCRSRWPASWGGPGS</sequence>
<organism evidence="8 9">
    <name type="scientific">Streptomyces varsoviensis</name>
    <dbReference type="NCBI Taxonomy" id="67373"/>
    <lineage>
        <taxon>Bacteria</taxon>
        <taxon>Bacillati</taxon>
        <taxon>Actinomycetota</taxon>
        <taxon>Actinomycetes</taxon>
        <taxon>Kitasatosporales</taxon>
        <taxon>Streptomycetaceae</taxon>
        <taxon>Streptomyces</taxon>
    </lineage>
</organism>
<comment type="caution">
    <text evidence="8">The sequence shown here is derived from an EMBL/GenBank/DDBJ whole genome shotgun (WGS) entry which is preliminary data.</text>
</comment>
<protein>
    <recommendedName>
        <fullName evidence="10">ABC transporter permease</fullName>
    </recommendedName>
</protein>
<keyword evidence="4" id="KW-0997">Cell inner membrane</keyword>
<name>A0ABR5IVB2_9ACTN</name>
<accession>A0ABR5IVB2</accession>
<evidence type="ECO:0000256" key="6">
    <source>
        <dbReference type="ARBA" id="ARBA00022989"/>
    </source>
</evidence>